<dbReference type="EMBL" id="PKUR01000003">
    <property type="protein sequence ID" value="PLW85697.1"/>
    <property type="molecule type" value="Genomic_DNA"/>
</dbReference>
<dbReference type="NCBIfam" id="TIGR01451">
    <property type="entry name" value="B_ant_repeat"/>
    <property type="match status" value="5"/>
</dbReference>
<feature type="domain" description="DUF11" evidence="3">
    <location>
        <begin position="2081"/>
        <end position="2191"/>
    </location>
</feature>
<organism evidence="4 5">
    <name type="scientific">Halioglobus japonicus</name>
    <dbReference type="NCBI Taxonomy" id="930805"/>
    <lineage>
        <taxon>Bacteria</taxon>
        <taxon>Pseudomonadati</taxon>
        <taxon>Pseudomonadota</taxon>
        <taxon>Gammaproteobacteria</taxon>
        <taxon>Cellvibrionales</taxon>
        <taxon>Halieaceae</taxon>
        <taxon>Halioglobus</taxon>
    </lineage>
</organism>
<dbReference type="InterPro" id="IPR001434">
    <property type="entry name" value="OmcB-like_DUF11"/>
</dbReference>
<gene>
    <name evidence="4" type="ORF">C0029_13905</name>
</gene>
<feature type="region of interest" description="Disordered" evidence="1">
    <location>
        <begin position="709"/>
        <end position="732"/>
    </location>
</feature>
<dbReference type="InterPro" id="IPR047589">
    <property type="entry name" value="DUF11_rpt"/>
</dbReference>
<accession>A0AAP8SML3</accession>
<dbReference type="PANTHER" id="PTHR34819:SF3">
    <property type="entry name" value="CELL SURFACE PROTEIN"/>
    <property type="match status" value="1"/>
</dbReference>
<protein>
    <recommendedName>
        <fullName evidence="3">DUF11 domain-containing protein</fullName>
    </recommendedName>
</protein>
<feature type="region of interest" description="Disordered" evidence="1">
    <location>
        <begin position="633"/>
        <end position="656"/>
    </location>
</feature>
<keyword evidence="2" id="KW-0472">Membrane</keyword>
<dbReference type="Proteomes" id="UP000235162">
    <property type="component" value="Unassembled WGS sequence"/>
</dbReference>
<dbReference type="Pfam" id="PF01345">
    <property type="entry name" value="DUF11"/>
    <property type="match status" value="3"/>
</dbReference>
<feature type="domain" description="DUF11" evidence="3">
    <location>
        <begin position="2216"/>
        <end position="2319"/>
    </location>
</feature>
<dbReference type="PANTHER" id="PTHR34819">
    <property type="entry name" value="LARGE CYSTEINE-RICH PERIPLASMIC PROTEIN OMCB"/>
    <property type="match status" value="1"/>
</dbReference>
<keyword evidence="5" id="KW-1185">Reference proteome</keyword>
<evidence type="ECO:0000259" key="3">
    <source>
        <dbReference type="Pfam" id="PF01345"/>
    </source>
</evidence>
<dbReference type="InterPro" id="IPR051172">
    <property type="entry name" value="Chlamydia_OmcB"/>
</dbReference>
<evidence type="ECO:0000256" key="1">
    <source>
        <dbReference type="SAM" id="MobiDB-lite"/>
    </source>
</evidence>
<evidence type="ECO:0000313" key="5">
    <source>
        <dbReference type="Proteomes" id="UP000235162"/>
    </source>
</evidence>
<evidence type="ECO:0000313" key="4">
    <source>
        <dbReference type="EMBL" id="PLW85697.1"/>
    </source>
</evidence>
<feature type="compositionally biased region" description="Low complexity" evidence="1">
    <location>
        <begin position="644"/>
        <end position="656"/>
    </location>
</feature>
<comment type="caution">
    <text evidence="4">The sequence shown here is derived from an EMBL/GenBank/DDBJ whole genome shotgun (WGS) entry which is preliminary data.</text>
</comment>
<keyword evidence="2" id="KW-0812">Transmembrane</keyword>
<reference evidence="4 5" key="1">
    <citation type="submission" date="2018-01" db="EMBL/GenBank/DDBJ databases">
        <title>The draft genome sequence of Halioglobus japonicus S1-36.</title>
        <authorList>
            <person name="Du Z.-J."/>
            <person name="Shi M.-J."/>
        </authorList>
    </citation>
    <scope>NUCLEOTIDE SEQUENCE [LARGE SCALE GENOMIC DNA]</scope>
    <source>
        <strain evidence="4 5">S1-36</strain>
    </source>
</reference>
<proteinExistence type="predicted"/>
<evidence type="ECO:0000256" key="2">
    <source>
        <dbReference type="SAM" id="Phobius"/>
    </source>
</evidence>
<name>A0AAP8SML3_9GAMM</name>
<dbReference type="Gene3D" id="2.60.40.740">
    <property type="match status" value="2"/>
</dbReference>
<feature type="domain" description="DUF11" evidence="3">
    <location>
        <begin position="2480"/>
        <end position="2600"/>
    </location>
</feature>
<keyword evidence="2" id="KW-1133">Transmembrane helix</keyword>
<feature type="transmembrane region" description="Helical" evidence="2">
    <location>
        <begin position="2614"/>
        <end position="2634"/>
    </location>
</feature>
<sequence length="2640" mass="278452">MYIALVATAAAIAQAQTPQITVTGLPAEPLIGETFCSTVSFTNGAAITGYGPYLISTVDAGVSRISIDFVDIEPVLESIGTFDSSGALIDPISGTTINGNEGGTALDALYPIGAVEQGTPPLDIEFCGVVDVGTEPNVPLDVAFIPGFEFGDTATGDNGAILGSSFTSTVTPRLARVTKTNSAPENERPPGPSHEFTYRYVFNISDGVTLDDVVLEDMLPPEVQWTGAPITVNAPLGAGCNTASLPTFPPTPGGTLIVECDAVTGSTSTDDLTVVVPVYITDILDESFDDSQLLTNTVTADYSYESDTFDDTDESNVLALHAAVQKNVRGGDTPGDTLTYTINFQLTDYPDDAPNAGANSFIITDVMPDGLEYVDTLDLVINGTSYPITADVIYDPATGITLLSWDIAAAVNNVDTLLPNAAEGSLTYEAEILTEYVDPPGPVQAGDRFTNSITLGYSLTEGGSGGDDSDSSNEIILNDTNKELTDPPPGSFDTVMPGTPVTFTLTNVIPAGSSSNVTIKDFLPAPVFDVTQAPQPVINVIQGPAVSPVISGADNSITLNYGDIVSDTPTTIEVDLIATVTTDPFADELFLTNLMQTGYETTDGRVITEQNVAGITVGAPELTLTKGVASIDNPNATIDPDPADSPADSNGANADAGDTVNFEITVENLGTQSAFNVTVLDPDVAGLQCQQGSIAVVDGNGDTLGFSGDLESGLQLDDPLAPNDGNPSEGGPPYATDTAIINVDCVLTDDVYPRQVITNTASVTWTSTADPADNPFTPIEDDARVTIAEPLITKTVIASEPGYSGDIFKLHIGEIATYRVEITVPEGVSPNVRFEDVLDAGMVHLETTSIVFPPGVTSSLGNAVVIQANEGIIPANNDTSLEGVDRWKIFGPGRGDDGFGDITNANDDNDVAEVIVIEYRARATNTVLNVNSTALRNRARWYWNPSDIDRQNVQAKADRIVIVEPAFRITKTFTPELGDNTTPPMVTIEFEHAGASTADAFDLTLIDLLPIDMAILNNEAGVSVVGTCNPPESIVVLNGFSDELIMEWDQFEIGDGKCTITFQTEFLIPQVPAGVQFQNCAVLFWESLSDFNQPLQNAPNSTIAVERTGDTDDPGGDANTYNIEACDIFQIFDVGIVKTVESSTQSHTDNNLGTPAGTEALAIGEIVVFNLVTTLPLAPTLDLKVRDLLPRTEMVLELIDIEHIALGADLSPTIFPPTKTITDSNGDGINDRGELDYGSVGHIINPPDIDDDDRILVQVTAKVLDRPANANERTDINSAIVEFLPDTVATDDYPLELVEATLELDKFGSTSSVEAGDPVDFRLVVRHASGSRTDAQNVVLEDIIPAEFDLVGGSVELGDVCSVQPDAPPAVIGATISVEWTDFPLGATCEIDFSVTVSLAAVSGQQIVNESEVSWTSLNRSEQTDLDDERSYTLKDTWTVVVSVPGLEKSMISTSVLDTPFKLEVPVHKLTIGEEATFTLTTSFPDGTTLQARIEDVLPTNDVALEFVSSEVVSIGADLTILGGPSVGDPAAACTPPADECLNWILGTVVNAPDLRDEPDEADQVVVELVAIVLDDPLNSGAPGQDKNLINTGNTYTSETILTSTVQFDLVEPQLRIQKLTSNGGIEKTTVAGMEEEFTLIIQHRAESTANARSIQVLDTLNPNMEWIDDSTVETTCLGLSIDASPTPGTSGDVAFSFQRLTLVQDQCEIKFTVKMADDLPIQGIFRNEAVLNWESAPGSPESRQYDDTAFAILISLEEAEISKRVFATSVSDSESDAGDPKIVDVLIGEQIEYTLNLRFPEGTTRDVVLTDTFQMDGAGELELLGGELFFIGDSITATPQDPVIIGNTISVDIGDVENSADMMTGLDDTVIIRLQMRATDVGVNVAGDTLLNETELRYTGLAGITLTESSEAEIEIIEPELTHVKTFTALNEAVATIQLDISNSGNGPAYDLSITDEFDEAIWLPGSLQEVTIPDGFTITESSSGGITTVTIAAEVLSTAPPPNQVLSPGESATIVFSMTLQNNGNPGPTRIPNTATLKGSSLPGDDDAERIYTEDASDELLLPALDLLKIWAGPFNPAVPGDTLTYTLTLQNTGDAPATNIVITDKPDTKGIFQVGSVVAPGGTIVRGNTAGDTDVEVAFSSVGAGAEVTVIYTIQVPLPYPAGTAPGDVGEEQLVNQALVTSEELPDILSDDPATPDEDDQTVAPIVADPIMSVSKTDGVDRANPGDTLTYTITYGNVGDQDATGVRLTEVVPLFTTFEAALSDPGWACNDVIGGSTCIFDIDTLAGGASGTALFVVTINNTVPPTVFEIVNDVMVEEDGLEFGPVPSDPSTDTDRDIDYLSAQPNIVVAKNDGGISVIPGQGYRYGIVYGNVGDQDASGVVLSEVVPDYTVFSSSLSTPGWVCAANTPGSACTLDIGILNARSGSRADFGLITDFPAAAGVNLITNTAVLTDDGSSQVGPLEVESSDITPVIANPDMEVTKTSDSPLPREGDVIVYDINYRQVGNQDATGVVVREVVPPGTTYLAAESDAWSCADGDPGGTLCVLPIGDFGAGASGTAKFAVTRVTDEVDGQIVNIVETNDDGSNGVDPTPSNNIDILIIEFFDGRGIPVMPKLLLASMLLGLLAIAARYSRRRRI</sequence>